<name>A0A7R9WJ26_9STRA</name>
<proteinExistence type="predicted"/>
<sequence>MRLSDAVSSITAALSTVLPMTTQKDPGRPFPAARPLSQHRHDVKGEGGQVVLSAQHLYTPCNQTLHQAIESCSPHASRKSAIIIISLGSHELKQYCTKEQLTETCILEH</sequence>
<protein>
    <submittedName>
        <fullName evidence="1">Uncharacterized protein</fullName>
    </submittedName>
</protein>
<reference evidence="1" key="1">
    <citation type="submission" date="2021-01" db="EMBL/GenBank/DDBJ databases">
        <authorList>
            <person name="Corre E."/>
            <person name="Pelletier E."/>
            <person name="Niang G."/>
            <person name="Scheremetjew M."/>
            <person name="Finn R."/>
            <person name="Kale V."/>
            <person name="Holt S."/>
            <person name="Cochrane G."/>
            <person name="Meng A."/>
            <person name="Brown T."/>
            <person name="Cohen L."/>
        </authorList>
    </citation>
    <scope>NUCLEOTIDE SEQUENCE</scope>
    <source>
        <strain evidence="1">CCMP147</strain>
    </source>
</reference>
<organism evidence="1">
    <name type="scientific">Pseudictyota dubia</name>
    <dbReference type="NCBI Taxonomy" id="2749911"/>
    <lineage>
        <taxon>Eukaryota</taxon>
        <taxon>Sar</taxon>
        <taxon>Stramenopiles</taxon>
        <taxon>Ochrophyta</taxon>
        <taxon>Bacillariophyta</taxon>
        <taxon>Mediophyceae</taxon>
        <taxon>Biddulphiophycidae</taxon>
        <taxon>Eupodiscales</taxon>
        <taxon>Odontellaceae</taxon>
        <taxon>Pseudictyota</taxon>
    </lineage>
</organism>
<dbReference type="AlphaFoldDB" id="A0A7R9WJ26"/>
<accession>A0A7R9WJ26</accession>
<evidence type="ECO:0000313" key="1">
    <source>
        <dbReference type="EMBL" id="CAD8326110.1"/>
    </source>
</evidence>
<dbReference type="EMBL" id="HBED01048635">
    <property type="protein sequence ID" value="CAD8326110.1"/>
    <property type="molecule type" value="Transcribed_RNA"/>
</dbReference>
<gene>
    <name evidence="1" type="ORF">TDUB1175_LOCUS24530</name>
</gene>